<feature type="region of interest" description="Disordered" evidence="6">
    <location>
        <begin position="46"/>
        <end position="76"/>
    </location>
</feature>
<name>A0A086T434_HAPC1</name>
<comment type="caution">
    <text evidence="8">The sequence shown here is derived from an EMBL/GenBank/DDBJ whole genome shotgun (WGS) entry which is preliminary data.</text>
</comment>
<sequence length="634" mass="71067">MQLPEVPFKEGKMLRRKSSECTYPQRTRLIKVDQDYLEKLVQENRQLRSSQGTPHGNHETPPAMSPASDSSLPGPSIEQAPWFQKFNIPHTPILIGEASDAGFATRFRQSISGTQHNHLPRLNYPSDDRLLALSEEECPWPTASKARTLVNVALRYASGQYHIVRRSQILRSLEETLQNPNATSSLVRSKLWALFAIGELYSVRVVNKGSDYPGMSYFAKATKAVYIVCERPQFDSIELRLLLAFYSLSINRRHAAYAFAGSSVRHAVVIGLHLNVPDSQLSDAAVREHRNRLWWTAYIFDRMCALNLGNPVAVQDDVIDVNLPSKLDLAEAADFADADYYIARIRLAQLSGRIVQSIYVRKSHPSPHEAMLAQRVQVCLKDLHEWGENLPAHLRLEHGDAASLKSTTVSLHLSFNQCVIVATRLILLHILRARVTSWRKSVPEPQFPHSAVTLAEACSRCARHSVRLLTDGWVDGSFPMLDCFYAQYLFSATTILTISNLMISNERRGEDIEQIDAALDILSQLRSSGQLSAKEFCQHFEAIKLATNDLPEERRIFGAPDVQQPAPARADANQDAAPDPSGLSMPGPTLQELLIQPSLDLQFIDDTLYQDVSQGLYWSNFTPDHVAEDSWGPV</sequence>
<evidence type="ECO:0000256" key="6">
    <source>
        <dbReference type="SAM" id="MobiDB-lite"/>
    </source>
</evidence>
<evidence type="ECO:0000313" key="9">
    <source>
        <dbReference type="Proteomes" id="UP000029964"/>
    </source>
</evidence>
<keyword evidence="2" id="KW-0805">Transcription regulation</keyword>
<evidence type="ECO:0000256" key="1">
    <source>
        <dbReference type="ARBA" id="ARBA00004123"/>
    </source>
</evidence>
<comment type="subcellular location">
    <subcellularLocation>
        <location evidence="1">Nucleus</location>
    </subcellularLocation>
</comment>
<keyword evidence="3" id="KW-0238">DNA-binding</keyword>
<proteinExistence type="predicted"/>
<dbReference type="GO" id="GO:0045944">
    <property type="term" value="P:positive regulation of transcription by RNA polymerase II"/>
    <property type="evidence" value="ECO:0007669"/>
    <property type="project" value="TreeGrafter"/>
</dbReference>
<evidence type="ECO:0000256" key="5">
    <source>
        <dbReference type="ARBA" id="ARBA00023242"/>
    </source>
</evidence>
<reference evidence="9" key="1">
    <citation type="journal article" date="2014" name="Genome Announc.">
        <title>Genome sequence and annotation of Acremonium chrysogenum, producer of the beta-lactam antibiotic cephalosporin C.</title>
        <authorList>
            <person name="Terfehr D."/>
            <person name="Dahlmann T.A."/>
            <person name="Specht T."/>
            <person name="Zadra I."/>
            <person name="Kuernsteiner H."/>
            <person name="Kueck U."/>
        </authorList>
    </citation>
    <scope>NUCLEOTIDE SEQUENCE [LARGE SCALE GENOMIC DNA]</scope>
    <source>
        <strain evidence="9">ATCC 11550 / CBS 779.69 / DSM 880 / IAM 14645 / JCM 23072 / IMI 49137</strain>
    </source>
</reference>
<dbReference type="GO" id="GO:0006351">
    <property type="term" value="P:DNA-templated transcription"/>
    <property type="evidence" value="ECO:0007669"/>
    <property type="project" value="InterPro"/>
</dbReference>
<dbReference type="InterPro" id="IPR051711">
    <property type="entry name" value="Stress_Response_Reg"/>
</dbReference>
<dbReference type="GO" id="GO:0008270">
    <property type="term" value="F:zinc ion binding"/>
    <property type="evidence" value="ECO:0007669"/>
    <property type="project" value="InterPro"/>
</dbReference>
<dbReference type="InterPro" id="IPR007219">
    <property type="entry name" value="XnlR_reg_dom"/>
</dbReference>
<evidence type="ECO:0000256" key="3">
    <source>
        <dbReference type="ARBA" id="ARBA00023125"/>
    </source>
</evidence>
<keyword evidence="9" id="KW-1185">Reference proteome</keyword>
<dbReference type="PANTHER" id="PTHR47540">
    <property type="entry name" value="THIAMINE REPRESSIBLE GENES REGULATORY PROTEIN THI5"/>
    <property type="match status" value="1"/>
</dbReference>
<dbReference type="Proteomes" id="UP000029964">
    <property type="component" value="Unassembled WGS sequence"/>
</dbReference>
<evidence type="ECO:0000313" key="8">
    <source>
        <dbReference type="EMBL" id="KFH44116.1"/>
    </source>
</evidence>
<dbReference type="GO" id="GO:0043565">
    <property type="term" value="F:sequence-specific DNA binding"/>
    <property type="evidence" value="ECO:0007669"/>
    <property type="project" value="TreeGrafter"/>
</dbReference>
<dbReference type="HOGENOM" id="CLU_006926_1_1_1"/>
<dbReference type="Pfam" id="PF04082">
    <property type="entry name" value="Fungal_trans"/>
    <property type="match status" value="1"/>
</dbReference>
<dbReference type="AlphaFoldDB" id="A0A086T434"/>
<evidence type="ECO:0000256" key="2">
    <source>
        <dbReference type="ARBA" id="ARBA00023015"/>
    </source>
</evidence>
<dbReference type="GO" id="GO:0005634">
    <property type="term" value="C:nucleus"/>
    <property type="evidence" value="ECO:0007669"/>
    <property type="project" value="UniProtKB-SubCell"/>
</dbReference>
<gene>
    <name evidence="8" type="ORF">ACRE_051100</name>
</gene>
<accession>A0A086T434</accession>
<keyword evidence="4" id="KW-0804">Transcription</keyword>
<evidence type="ECO:0000256" key="4">
    <source>
        <dbReference type="ARBA" id="ARBA00023163"/>
    </source>
</evidence>
<dbReference type="OrthoDB" id="3990906at2759"/>
<organism evidence="8 9">
    <name type="scientific">Hapsidospora chrysogenum (strain ATCC 11550 / CBS 779.69 / DSM 880 / IAM 14645 / JCM 23072 / IMI 49137)</name>
    <name type="common">Acremonium chrysogenum</name>
    <dbReference type="NCBI Taxonomy" id="857340"/>
    <lineage>
        <taxon>Eukaryota</taxon>
        <taxon>Fungi</taxon>
        <taxon>Dikarya</taxon>
        <taxon>Ascomycota</taxon>
        <taxon>Pezizomycotina</taxon>
        <taxon>Sordariomycetes</taxon>
        <taxon>Hypocreomycetidae</taxon>
        <taxon>Hypocreales</taxon>
        <taxon>Bionectriaceae</taxon>
        <taxon>Hapsidospora</taxon>
    </lineage>
</organism>
<feature type="compositionally biased region" description="Low complexity" evidence="6">
    <location>
        <begin position="563"/>
        <end position="580"/>
    </location>
</feature>
<protein>
    <submittedName>
        <fullName evidence="8">Putative transcriptional regulatory protein-like protein</fullName>
    </submittedName>
</protein>
<dbReference type="PANTHER" id="PTHR47540:SF6">
    <property type="entry name" value="ZN(II)2CYS6 TRANSCRIPTION FACTOR (EUROFUNG)"/>
    <property type="match status" value="1"/>
</dbReference>
<feature type="region of interest" description="Disordered" evidence="6">
    <location>
        <begin position="563"/>
        <end position="589"/>
    </location>
</feature>
<dbReference type="CDD" id="cd12148">
    <property type="entry name" value="fungal_TF_MHR"/>
    <property type="match status" value="1"/>
</dbReference>
<feature type="domain" description="Xylanolytic transcriptional activator regulatory" evidence="7">
    <location>
        <begin position="256"/>
        <end position="330"/>
    </location>
</feature>
<dbReference type="STRING" id="857340.A0A086T434"/>
<keyword evidence="5" id="KW-0539">Nucleus</keyword>
<evidence type="ECO:0000259" key="7">
    <source>
        <dbReference type="SMART" id="SM00906"/>
    </source>
</evidence>
<dbReference type="SMART" id="SM00906">
    <property type="entry name" value="Fungal_trans"/>
    <property type="match status" value="1"/>
</dbReference>
<dbReference type="EMBL" id="JPKY01000054">
    <property type="protein sequence ID" value="KFH44116.1"/>
    <property type="molecule type" value="Genomic_DNA"/>
</dbReference>